<name>A0ABD1Y981_9MARC</name>
<evidence type="ECO:0000313" key="1">
    <source>
        <dbReference type="EMBL" id="KAL2623307.1"/>
    </source>
</evidence>
<keyword evidence="2" id="KW-1185">Reference proteome</keyword>
<gene>
    <name evidence="1" type="ORF">R1flu_003512</name>
</gene>
<evidence type="ECO:0000313" key="2">
    <source>
        <dbReference type="Proteomes" id="UP001605036"/>
    </source>
</evidence>
<sequence length="179" mass="20073">MNAAPLSTVSRSFVLPLSRTAERVPTCPNLHPALLLLIYVTVCLFEAQLHLRPFSASRRASYSSVQRLPHLRFQLSSFEIQALLAIVLSFLVVCHLVVDVERFPHGAVRLCCDPNGTSSFPRNLDLIAESHRFVCKTCPFSTRNSLLLSQFRVSHSRKAGVRLLQTSMCWALLRGQVEV</sequence>
<reference evidence="1 2" key="1">
    <citation type="submission" date="2024-09" db="EMBL/GenBank/DDBJ databases">
        <title>Chromosome-scale assembly of Riccia fluitans.</title>
        <authorList>
            <person name="Paukszto L."/>
            <person name="Sawicki J."/>
            <person name="Karawczyk K."/>
            <person name="Piernik-Szablinska J."/>
            <person name="Szczecinska M."/>
            <person name="Mazdziarz M."/>
        </authorList>
    </citation>
    <scope>NUCLEOTIDE SEQUENCE [LARGE SCALE GENOMIC DNA]</scope>
    <source>
        <strain evidence="1">Rf_01</strain>
        <tissue evidence="1">Aerial parts of the thallus</tissue>
    </source>
</reference>
<dbReference type="Proteomes" id="UP001605036">
    <property type="component" value="Unassembled WGS sequence"/>
</dbReference>
<dbReference type="EMBL" id="JBHFFA010000006">
    <property type="protein sequence ID" value="KAL2623307.1"/>
    <property type="molecule type" value="Genomic_DNA"/>
</dbReference>
<comment type="caution">
    <text evidence="1">The sequence shown here is derived from an EMBL/GenBank/DDBJ whole genome shotgun (WGS) entry which is preliminary data.</text>
</comment>
<protein>
    <submittedName>
        <fullName evidence="1">Uncharacterized protein</fullName>
    </submittedName>
</protein>
<organism evidence="1 2">
    <name type="scientific">Riccia fluitans</name>
    <dbReference type="NCBI Taxonomy" id="41844"/>
    <lineage>
        <taxon>Eukaryota</taxon>
        <taxon>Viridiplantae</taxon>
        <taxon>Streptophyta</taxon>
        <taxon>Embryophyta</taxon>
        <taxon>Marchantiophyta</taxon>
        <taxon>Marchantiopsida</taxon>
        <taxon>Marchantiidae</taxon>
        <taxon>Marchantiales</taxon>
        <taxon>Ricciaceae</taxon>
        <taxon>Riccia</taxon>
    </lineage>
</organism>
<dbReference type="AlphaFoldDB" id="A0ABD1Y981"/>
<proteinExistence type="predicted"/>
<accession>A0ABD1Y981</accession>